<dbReference type="InterPro" id="IPR050766">
    <property type="entry name" value="Bact_Lucif_Oxidored"/>
</dbReference>
<comment type="caution">
    <text evidence="5">The sequence shown here is derived from an EMBL/GenBank/DDBJ whole genome shotgun (WGS) entry which is preliminary data.</text>
</comment>
<proteinExistence type="predicted"/>
<dbReference type="EMBL" id="AZHW01000954">
    <property type="protein sequence ID" value="ETW95121.1"/>
    <property type="molecule type" value="Genomic_DNA"/>
</dbReference>
<accession>W4LCS0</accession>
<feature type="compositionally biased region" description="Polar residues" evidence="3">
    <location>
        <begin position="291"/>
        <end position="300"/>
    </location>
</feature>
<evidence type="ECO:0000256" key="1">
    <source>
        <dbReference type="ARBA" id="ARBA00023002"/>
    </source>
</evidence>
<dbReference type="Pfam" id="PF00296">
    <property type="entry name" value="Bac_luciferase"/>
    <property type="match status" value="1"/>
</dbReference>
<sequence>MGLQFGVFDHIEPIPGQELDQIYRDRLSQVDMFDAAGFYAYHLAEHHTPAVHSLAPSQNVFLAAAARSTSQIKLCPCIYVLPLHHPLRLIEEICMLDHLSGGRLEVGVGRGGVLEAYFWGSDWDTERNFAKYQETLEIIRLGLSHESLTYQGEFYQFNDLPMRLRPKQKPYPPLWYMRNVETSAIEGMNSIIVGNLDGFEPNVTRFRELWKQHQGEDAKTLQGTAPKIGLVTHMVIADTEAEAVEAARPAWDEYLWNLTTPRRLEAERRGLTQFAGGAMNARPAGLPSREAGSQYQTTATLAPERRQRREEPGNVAEQAKSASFRVIAGTPDTIRGYMDEYVSTEANYFVCAFHFGNMPEHIAERSIELFIQDVMPHYV</sequence>
<dbReference type="SUPFAM" id="SSF51679">
    <property type="entry name" value="Bacterial luciferase-like"/>
    <property type="match status" value="1"/>
</dbReference>
<dbReference type="GO" id="GO:0016705">
    <property type="term" value="F:oxidoreductase activity, acting on paired donors, with incorporation or reduction of molecular oxygen"/>
    <property type="evidence" value="ECO:0007669"/>
    <property type="project" value="InterPro"/>
</dbReference>
<dbReference type="PANTHER" id="PTHR30137:SF8">
    <property type="entry name" value="BLR5498 PROTEIN"/>
    <property type="match status" value="1"/>
</dbReference>
<evidence type="ECO:0000313" key="6">
    <source>
        <dbReference type="Proteomes" id="UP000019141"/>
    </source>
</evidence>
<dbReference type="GO" id="GO:0004497">
    <property type="term" value="F:monooxygenase activity"/>
    <property type="evidence" value="ECO:0007669"/>
    <property type="project" value="UniProtKB-KW"/>
</dbReference>
<evidence type="ECO:0000259" key="4">
    <source>
        <dbReference type="Pfam" id="PF00296"/>
    </source>
</evidence>
<reference evidence="5 6" key="1">
    <citation type="journal article" date="2014" name="Nature">
        <title>An environmental bacterial taxon with a large and distinct metabolic repertoire.</title>
        <authorList>
            <person name="Wilson M.C."/>
            <person name="Mori T."/>
            <person name="Ruckert C."/>
            <person name="Uria A.R."/>
            <person name="Helf M.J."/>
            <person name="Takada K."/>
            <person name="Gernert C."/>
            <person name="Steffens U.A."/>
            <person name="Heycke N."/>
            <person name="Schmitt S."/>
            <person name="Rinke C."/>
            <person name="Helfrich E.J."/>
            <person name="Brachmann A.O."/>
            <person name="Gurgui C."/>
            <person name="Wakimoto T."/>
            <person name="Kracht M."/>
            <person name="Crusemann M."/>
            <person name="Hentschel U."/>
            <person name="Abe I."/>
            <person name="Matsunaga S."/>
            <person name="Kalinowski J."/>
            <person name="Takeyama H."/>
            <person name="Piel J."/>
        </authorList>
    </citation>
    <scope>NUCLEOTIDE SEQUENCE [LARGE SCALE GENOMIC DNA]</scope>
    <source>
        <strain evidence="6">TSY1</strain>
    </source>
</reference>
<feature type="domain" description="Luciferase-like" evidence="4">
    <location>
        <begin position="4"/>
        <end position="344"/>
    </location>
</feature>
<feature type="compositionally biased region" description="Basic and acidic residues" evidence="3">
    <location>
        <begin position="303"/>
        <end position="312"/>
    </location>
</feature>
<dbReference type="AlphaFoldDB" id="W4LCS0"/>
<name>W4LCS0_ENTF1</name>
<gene>
    <name evidence="5" type="ORF">ETSY1_31940</name>
</gene>
<keyword evidence="2" id="KW-0503">Monooxygenase</keyword>
<keyword evidence="6" id="KW-1185">Reference proteome</keyword>
<organism evidence="5 6">
    <name type="scientific">Entotheonella factor</name>
    <dbReference type="NCBI Taxonomy" id="1429438"/>
    <lineage>
        <taxon>Bacteria</taxon>
        <taxon>Pseudomonadati</taxon>
        <taxon>Nitrospinota/Tectimicrobiota group</taxon>
        <taxon>Candidatus Tectimicrobiota</taxon>
        <taxon>Candidatus Entotheonellia</taxon>
        <taxon>Candidatus Entotheonellales</taxon>
        <taxon>Candidatus Entotheonellaceae</taxon>
        <taxon>Candidatus Entotheonella</taxon>
    </lineage>
</organism>
<evidence type="ECO:0000313" key="5">
    <source>
        <dbReference type="EMBL" id="ETW95121.1"/>
    </source>
</evidence>
<dbReference type="Gene3D" id="3.20.20.30">
    <property type="entry name" value="Luciferase-like domain"/>
    <property type="match status" value="1"/>
</dbReference>
<protein>
    <recommendedName>
        <fullName evidence="4">Luciferase-like domain-containing protein</fullName>
    </recommendedName>
</protein>
<feature type="region of interest" description="Disordered" evidence="3">
    <location>
        <begin position="278"/>
        <end position="319"/>
    </location>
</feature>
<keyword evidence="1" id="KW-0560">Oxidoreductase</keyword>
<dbReference type="HOGENOM" id="CLU_027853_3_0_7"/>
<dbReference type="PANTHER" id="PTHR30137">
    <property type="entry name" value="LUCIFERASE-LIKE MONOOXYGENASE"/>
    <property type="match status" value="1"/>
</dbReference>
<evidence type="ECO:0000256" key="2">
    <source>
        <dbReference type="ARBA" id="ARBA00023033"/>
    </source>
</evidence>
<dbReference type="GO" id="GO:0005829">
    <property type="term" value="C:cytosol"/>
    <property type="evidence" value="ECO:0007669"/>
    <property type="project" value="TreeGrafter"/>
</dbReference>
<dbReference type="Proteomes" id="UP000019141">
    <property type="component" value="Unassembled WGS sequence"/>
</dbReference>
<dbReference type="InterPro" id="IPR011251">
    <property type="entry name" value="Luciferase-like_dom"/>
</dbReference>
<dbReference type="InterPro" id="IPR036661">
    <property type="entry name" value="Luciferase-like_sf"/>
</dbReference>
<evidence type="ECO:0000256" key="3">
    <source>
        <dbReference type="SAM" id="MobiDB-lite"/>
    </source>
</evidence>